<dbReference type="Gene3D" id="3.90.105.10">
    <property type="entry name" value="Molybdopterin biosynthesis moea protein, domain 2"/>
    <property type="match status" value="1"/>
</dbReference>
<comment type="pathway">
    <text evidence="1">Cofactor biosynthesis; molybdopterin biosynthesis.</text>
</comment>
<dbReference type="PANTHER" id="PTHR10192">
    <property type="entry name" value="MOLYBDOPTERIN BIOSYNTHESIS PROTEIN"/>
    <property type="match status" value="1"/>
</dbReference>
<reference evidence="3 4" key="1">
    <citation type="submission" date="2020-07" db="EMBL/GenBank/DDBJ databases">
        <title>Sequencing the genomes of 1000 actinobacteria strains.</title>
        <authorList>
            <person name="Klenk H.-P."/>
        </authorList>
    </citation>
    <scope>NUCLEOTIDE SEQUENCE [LARGE SCALE GENOMIC DNA]</scope>
    <source>
        <strain evidence="3 4">DSM 100723</strain>
    </source>
</reference>
<keyword evidence="1" id="KW-0808">Transferase</keyword>
<comment type="caution">
    <text evidence="3">The sequence shown here is derived from an EMBL/GenBank/DDBJ whole genome shotgun (WGS) entry which is preliminary data.</text>
</comment>
<dbReference type="SUPFAM" id="SSF53218">
    <property type="entry name" value="Molybdenum cofactor biosynthesis proteins"/>
    <property type="match status" value="1"/>
</dbReference>
<evidence type="ECO:0000313" key="4">
    <source>
        <dbReference type="Proteomes" id="UP000523079"/>
    </source>
</evidence>
<evidence type="ECO:0000256" key="1">
    <source>
        <dbReference type="RuleBase" id="RU365090"/>
    </source>
</evidence>
<dbReference type="Proteomes" id="UP000523079">
    <property type="component" value="Unassembled WGS sequence"/>
</dbReference>
<dbReference type="InterPro" id="IPR036425">
    <property type="entry name" value="MoaB/Mog-like_dom_sf"/>
</dbReference>
<keyword evidence="1" id="KW-0460">Magnesium</keyword>
<evidence type="ECO:0000313" key="3">
    <source>
        <dbReference type="EMBL" id="MBA8792900.1"/>
    </source>
</evidence>
<dbReference type="Pfam" id="PF00994">
    <property type="entry name" value="MoCF_biosynth"/>
    <property type="match status" value="1"/>
</dbReference>
<keyword evidence="1" id="KW-0479">Metal-binding</keyword>
<dbReference type="InterPro" id="IPR036688">
    <property type="entry name" value="MoeA_C_domain_IV_sf"/>
</dbReference>
<accession>A0A7W3P4K5</accession>
<organism evidence="3 4">
    <name type="scientific">Microlunatus kandeliicorticis</name>
    <dbReference type="NCBI Taxonomy" id="1759536"/>
    <lineage>
        <taxon>Bacteria</taxon>
        <taxon>Bacillati</taxon>
        <taxon>Actinomycetota</taxon>
        <taxon>Actinomycetes</taxon>
        <taxon>Propionibacteriales</taxon>
        <taxon>Propionibacteriaceae</taxon>
        <taxon>Microlunatus</taxon>
    </lineage>
</organism>
<dbReference type="GO" id="GO:0046872">
    <property type="term" value="F:metal ion binding"/>
    <property type="evidence" value="ECO:0007669"/>
    <property type="project" value="UniProtKB-UniRule"/>
</dbReference>
<dbReference type="AlphaFoldDB" id="A0A7W3P4K5"/>
<dbReference type="GO" id="GO:0005829">
    <property type="term" value="C:cytosol"/>
    <property type="evidence" value="ECO:0007669"/>
    <property type="project" value="TreeGrafter"/>
</dbReference>
<dbReference type="InterPro" id="IPR001453">
    <property type="entry name" value="MoaB/Mog_dom"/>
</dbReference>
<comment type="similarity">
    <text evidence="1">Belongs to the MoeA family.</text>
</comment>
<feature type="domain" description="MoaB/Mog" evidence="2">
    <location>
        <begin position="21"/>
        <end position="165"/>
    </location>
</feature>
<dbReference type="Gene3D" id="3.40.980.10">
    <property type="entry name" value="MoaB/Mog-like domain"/>
    <property type="match status" value="1"/>
</dbReference>
<dbReference type="SMART" id="SM00852">
    <property type="entry name" value="MoCF_biosynth"/>
    <property type="match status" value="1"/>
</dbReference>
<comment type="function">
    <text evidence="1">Catalyzes the insertion of molybdate into adenylated molybdopterin with the concomitant release of AMP.</text>
</comment>
<dbReference type="EC" id="2.10.1.1" evidence="1"/>
<dbReference type="Gene3D" id="2.40.340.10">
    <property type="entry name" value="MoeA, C-terminal, domain IV"/>
    <property type="match status" value="1"/>
</dbReference>
<dbReference type="UniPathway" id="UPA00344"/>
<dbReference type="GO" id="GO:0006777">
    <property type="term" value="P:Mo-molybdopterin cofactor biosynthetic process"/>
    <property type="evidence" value="ECO:0007669"/>
    <property type="project" value="UniProtKB-UniRule"/>
</dbReference>
<protein>
    <recommendedName>
        <fullName evidence="1">Molybdopterin molybdenumtransferase</fullName>
        <ecNumber evidence="1">2.10.1.1</ecNumber>
    </recommendedName>
</protein>
<keyword evidence="4" id="KW-1185">Reference proteome</keyword>
<name>A0A7W3P4K5_9ACTN</name>
<dbReference type="EMBL" id="JACGWT010000001">
    <property type="protein sequence ID" value="MBA8792900.1"/>
    <property type="molecule type" value="Genomic_DNA"/>
</dbReference>
<dbReference type="GO" id="GO:0061599">
    <property type="term" value="F:molybdopterin molybdotransferase activity"/>
    <property type="evidence" value="ECO:0007669"/>
    <property type="project" value="UniProtKB-UniRule"/>
</dbReference>
<dbReference type="PANTHER" id="PTHR10192:SF5">
    <property type="entry name" value="GEPHYRIN"/>
    <property type="match status" value="1"/>
</dbReference>
<keyword evidence="1" id="KW-0500">Molybdenum</keyword>
<gene>
    <name evidence="3" type="ORF">FHX74_000494</name>
</gene>
<sequence>MGLLAAAGLDRVGVRPVPRVAVLVTGDELVDEGLPTASRPRDALGPALPGLLAGLGADAAHPTRVGDTVEELTRALRLALDVREPTAQVDLVLVTGASSLGPADHLHKALADLGAELLVDGVACRPGHPQLLARLPGGTPVCGLPGHPFAAVAAVMTLVAPILAVLDGRRPDPVTRCRWDGPRREHDVMLVPVRLIGGTPQPVGPSHSASLVAVAAATHLLVVPPGSDDPQMLRLPTGLVH</sequence>
<keyword evidence="1" id="KW-0501">Molybdenum cofactor biosynthesis</keyword>
<evidence type="ECO:0000259" key="2">
    <source>
        <dbReference type="SMART" id="SM00852"/>
    </source>
</evidence>
<comment type="cofactor">
    <cofactor evidence="1">
        <name>Mg(2+)</name>
        <dbReference type="ChEBI" id="CHEBI:18420"/>
    </cofactor>
</comment>
<comment type="catalytic activity">
    <reaction evidence="1">
        <text>adenylyl-molybdopterin + molybdate = Mo-molybdopterin + AMP + H(+)</text>
        <dbReference type="Rhea" id="RHEA:35047"/>
        <dbReference type="ChEBI" id="CHEBI:15378"/>
        <dbReference type="ChEBI" id="CHEBI:36264"/>
        <dbReference type="ChEBI" id="CHEBI:62727"/>
        <dbReference type="ChEBI" id="CHEBI:71302"/>
        <dbReference type="ChEBI" id="CHEBI:456215"/>
    </reaction>
</comment>
<dbReference type="InterPro" id="IPR038987">
    <property type="entry name" value="MoeA-like"/>
</dbReference>
<proteinExistence type="inferred from homology"/>